<dbReference type="RefSeq" id="WP_048594495.1">
    <property type="nucleotide sequence ID" value="NZ_CVLB01000001.1"/>
</dbReference>
<accession>A0A0G4K7L0</accession>
<keyword evidence="2" id="KW-1185">Reference proteome</keyword>
<name>A0A0G4K7L0_9SPIR</name>
<evidence type="ECO:0000313" key="1">
    <source>
        <dbReference type="EMBL" id="CRF33290.1"/>
    </source>
</evidence>
<protein>
    <submittedName>
        <fullName evidence="1">Toxin A</fullName>
    </submittedName>
</protein>
<dbReference type="EMBL" id="CVLB01000001">
    <property type="protein sequence ID" value="CRF33290.1"/>
    <property type="molecule type" value="Genomic_DNA"/>
</dbReference>
<sequence length="294" mass="34027">MKKINILIVLVFIYSKIVFADINTIFNMDIYERNLAINTNTGVYSNELFIEQTALGGFNYIKFNLETRLYYRLYFYKNATNFLFKNTKVDFGIENNFSLSSDMVGLYIDIRPLSFLGIRVSGYADFMFNAMNFGYAGFDSKNVSYSFDELYAMEKGNAFGYIINVSPYFVFKFDNFILIDNLNMSYVNVGDKKYYYDPRTSILHAKSEFELINDFYLLGKISMFYIGGYYGLTYLINSKHLSHKFGMAGIINFNFLKETLIFNIGASAGLHVGLPHYNNTTFIELKMSLGYKIL</sequence>
<evidence type="ECO:0000313" key="2">
    <source>
        <dbReference type="Proteomes" id="UP000043763"/>
    </source>
</evidence>
<dbReference type="Proteomes" id="UP000043763">
    <property type="component" value="Unassembled WGS sequence"/>
</dbReference>
<dbReference type="OrthoDB" id="308670at2"/>
<gene>
    <name evidence="1" type="ORF">BRSU_1349</name>
</gene>
<proteinExistence type="predicted"/>
<organism evidence="1 2">
    <name type="scientific">Brachyspira suanatina</name>
    <dbReference type="NCBI Taxonomy" id="381802"/>
    <lineage>
        <taxon>Bacteria</taxon>
        <taxon>Pseudomonadati</taxon>
        <taxon>Spirochaetota</taxon>
        <taxon>Spirochaetia</taxon>
        <taxon>Brachyspirales</taxon>
        <taxon>Brachyspiraceae</taxon>
        <taxon>Brachyspira</taxon>
    </lineage>
</organism>
<reference evidence="2" key="1">
    <citation type="submission" date="2015-04" db="EMBL/GenBank/DDBJ databases">
        <authorList>
            <person name="Mushtaq Mamoona"/>
        </authorList>
    </citation>
    <scope>NUCLEOTIDE SEQUENCE [LARGE SCALE GENOMIC DNA]</scope>
    <source>
        <strain evidence="2">AN4859/03</strain>
    </source>
</reference>
<dbReference type="AlphaFoldDB" id="A0A0G4K7L0"/>